<keyword evidence="10" id="KW-0460">Magnesium</keyword>
<evidence type="ECO:0000256" key="9">
    <source>
        <dbReference type="PIRSR" id="PIRSR004682-3"/>
    </source>
</evidence>
<comment type="cofactor">
    <cofactor evidence="10">
        <name>Zn(2+)</name>
        <dbReference type="ChEBI" id="CHEBI:29105"/>
    </cofactor>
</comment>
<feature type="binding site" evidence="10">
    <location>
        <position position="17"/>
    </location>
    <ligand>
        <name>Mg(2+)</name>
        <dbReference type="ChEBI" id="CHEBI:18420"/>
    </ligand>
</feature>
<dbReference type="Gene3D" id="3.40.50.1000">
    <property type="entry name" value="HAD superfamily/HAD-like"/>
    <property type="match status" value="1"/>
</dbReference>
<evidence type="ECO:0000256" key="6">
    <source>
        <dbReference type="ARBA" id="ARBA00031828"/>
    </source>
</evidence>
<comment type="similarity">
    <text evidence="7">Belongs to the gmhB family.</text>
</comment>
<evidence type="ECO:0000313" key="12">
    <source>
        <dbReference type="Proteomes" id="UP000273159"/>
    </source>
</evidence>
<dbReference type="GO" id="GO:0005975">
    <property type="term" value="P:carbohydrate metabolic process"/>
    <property type="evidence" value="ECO:0007669"/>
    <property type="project" value="InterPro"/>
</dbReference>
<keyword evidence="4 7" id="KW-0378">Hydrolase</keyword>
<dbReference type="PANTHER" id="PTHR42891:SF1">
    <property type="entry name" value="D-GLYCERO-BETA-D-MANNO-HEPTOSE-1,7-BISPHOSPHATE 7-PHOSPHATASE"/>
    <property type="match status" value="1"/>
</dbReference>
<feature type="site" description="Stabilizes the phosphoryl group" evidence="9">
    <location>
        <position position="104"/>
    </location>
</feature>
<feature type="binding site" evidence="10">
    <location>
        <position position="15"/>
    </location>
    <ligand>
        <name>Mg(2+)</name>
        <dbReference type="ChEBI" id="CHEBI:18420"/>
    </ligand>
</feature>
<dbReference type="NCBIfam" id="TIGR01662">
    <property type="entry name" value="HAD-SF-IIIA"/>
    <property type="match status" value="1"/>
</dbReference>
<comment type="cofactor">
    <cofactor evidence="10">
        <name>Mg(2+)</name>
        <dbReference type="ChEBI" id="CHEBI:18420"/>
    </cofactor>
</comment>
<feature type="binding site" evidence="10">
    <location>
        <position position="100"/>
    </location>
    <ligand>
        <name>Zn(2+)</name>
        <dbReference type="ChEBI" id="CHEBI:29105"/>
    </ligand>
</feature>
<name>A0A3B0FRP7_PSEPS</name>
<proteinExistence type="inferred from homology"/>
<feature type="binding site" evidence="10">
    <location>
        <position position="94"/>
    </location>
    <ligand>
        <name>Zn(2+)</name>
        <dbReference type="ChEBI" id="CHEBI:29105"/>
    </ligand>
</feature>
<dbReference type="OMA" id="AMHEKMY"/>
<feature type="binding site" evidence="10">
    <location>
        <position position="92"/>
    </location>
    <ligand>
        <name>Zn(2+)</name>
        <dbReference type="ChEBI" id="CHEBI:29105"/>
    </ligand>
</feature>
<dbReference type="EC" id="3.1.3.-" evidence="7"/>
<protein>
    <recommendedName>
        <fullName evidence="6 7">D,D-heptose 1,7-bisphosphate phosphatase</fullName>
        <ecNumber evidence="7">3.1.3.-</ecNumber>
    </recommendedName>
</protein>
<evidence type="ECO:0000256" key="8">
    <source>
        <dbReference type="PIRSR" id="PIRSR004682-1"/>
    </source>
</evidence>
<feature type="binding site" evidence="10">
    <location>
        <position position="129"/>
    </location>
    <ligand>
        <name>Mg(2+)</name>
        <dbReference type="ChEBI" id="CHEBI:18420"/>
    </ligand>
</feature>
<feature type="binding site" evidence="10">
    <location>
        <position position="102"/>
    </location>
    <ligand>
        <name>Zn(2+)</name>
        <dbReference type="ChEBI" id="CHEBI:29105"/>
    </ligand>
</feature>
<keyword evidence="3 10" id="KW-0479">Metal-binding</keyword>
<dbReference type="Pfam" id="PF13242">
    <property type="entry name" value="Hydrolase_like"/>
    <property type="match status" value="1"/>
</dbReference>
<dbReference type="AlphaFoldDB" id="A0A3B0FRP7"/>
<dbReference type="NCBIfam" id="TIGR01656">
    <property type="entry name" value="Histidinol-ppas"/>
    <property type="match status" value="1"/>
</dbReference>
<gene>
    <name evidence="11" type="ORF">D7Z96_13800</name>
</gene>
<evidence type="ECO:0000256" key="1">
    <source>
        <dbReference type="ARBA" id="ARBA00004496"/>
    </source>
</evidence>
<feature type="active site" description="Nucleophile" evidence="8">
    <location>
        <position position="15"/>
    </location>
</feature>
<reference evidence="12" key="2">
    <citation type="submission" date="2018-10" db="EMBL/GenBank/DDBJ databases">
        <authorList>
            <person name="Wang Y."/>
            <person name="Wang J."/>
            <person name="Yang X."/>
            <person name="Wang Z."/>
            <person name="Huang Y."/>
        </authorList>
    </citation>
    <scope>NUCLEOTIDE SEQUENCE [LARGE SCALE GENOMIC DNA]</scope>
    <source>
        <strain evidence="12">J015</strain>
    </source>
</reference>
<comment type="caution">
    <text evidence="11">The sequence shown here is derived from an EMBL/GenBank/DDBJ whole genome shotgun (WGS) entry which is preliminary data.</text>
</comment>
<organism evidence="11 12">
    <name type="scientific">Pseudarthrobacter phenanthrenivorans</name>
    <name type="common">Arthrobacter phenanthrenivorans</name>
    <dbReference type="NCBI Taxonomy" id="361575"/>
    <lineage>
        <taxon>Bacteria</taxon>
        <taxon>Bacillati</taxon>
        <taxon>Actinomycetota</taxon>
        <taxon>Actinomycetes</taxon>
        <taxon>Micrococcales</taxon>
        <taxon>Micrococcaceae</taxon>
        <taxon>Pseudarthrobacter</taxon>
    </lineage>
</organism>
<evidence type="ECO:0000256" key="3">
    <source>
        <dbReference type="ARBA" id="ARBA00022723"/>
    </source>
</evidence>
<dbReference type="PANTHER" id="PTHR42891">
    <property type="entry name" value="D-GLYCERO-BETA-D-MANNO-HEPTOSE-1,7-BISPHOSPHATE 7-PHOSPHATASE"/>
    <property type="match status" value="1"/>
</dbReference>
<keyword evidence="10" id="KW-0862">Zinc</keyword>
<evidence type="ECO:0000256" key="5">
    <source>
        <dbReference type="ARBA" id="ARBA00023277"/>
    </source>
</evidence>
<dbReference type="InterPro" id="IPR036412">
    <property type="entry name" value="HAD-like_sf"/>
</dbReference>
<evidence type="ECO:0000256" key="7">
    <source>
        <dbReference type="PIRNR" id="PIRNR004682"/>
    </source>
</evidence>
<dbReference type="InterPro" id="IPR004446">
    <property type="entry name" value="Heptose_bisP_phosphatase"/>
</dbReference>
<evidence type="ECO:0000256" key="2">
    <source>
        <dbReference type="ARBA" id="ARBA00022490"/>
    </source>
</evidence>
<keyword evidence="2 7" id="KW-0963">Cytoplasm</keyword>
<accession>A0A3B0FRP7</accession>
<comment type="subcellular location">
    <subcellularLocation>
        <location evidence="1 7">Cytoplasm</location>
    </subcellularLocation>
</comment>
<feature type="site" description="Contributes to substrate recognition" evidence="9">
    <location>
        <position position="103"/>
    </location>
</feature>
<evidence type="ECO:0000256" key="10">
    <source>
        <dbReference type="PIRSR" id="PIRSR004682-4"/>
    </source>
</evidence>
<dbReference type="SUPFAM" id="SSF56784">
    <property type="entry name" value="HAD-like"/>
    <property type="match status" value="1"/>
</dbReference>
<dbReference type="EMBL" id="RBNH01000013">
    <property type="protein sequence ID" value="RKO22278.1"/>
    <property type="molecule type" value="Genomic_DNA"/>
</dbReference>
<sequence length="178" mass="18309">MGSSVTSKLRAVLFDRDGTLVVDVPYNGDPDLVRPMPGAKAVLDALRSEGIATGVVSNQSGIARGLITPEDVAGVNARVEELLGPFDVWEVCPHAEQDGCQCRKPAPGMVHSACRKLGVPESQAALIGDIGADVRAAEAAGATGVLVPTPVTLPEEVADARLVAPDLAGAVLLLQEGR</sequence>
<dbReference type="RefSeq" id="WP_013599617.1">
    <property type="nucleotide sequence ID" value="NZ_RBNH01000013.1"/>
</dbReference>
<feature type="site" description="Stabilizes the phosphoryl group" evidence="9">
    <location>
        <position position="57"/>
    </location>
</feature>
<keyword evidence="5 7" id="KW-0119">Carbohydrate metabolism</keyword>
<dbReference type="InterPro" id="IPR006543">
    <property type="entry name" value="Histidinol-phos"/>
</dbReference>
<reference evidence="11 12" key="1">
    <citation type="submission" date="2018-10" db="EMBL/GenBank/DDBJ databases">
        <title>Genome-guide identification and characterization of bacteria that degrade polycyclic aromatic hydrocarbons and resist hexavalent chromium simultaneously.</title>
        <authorList>
            <person name="Feng H."/>
        </authorList>
    </citation>
    <scope>NUCLEOTIDE SEQUENCE [LARGE SCALE GENOMIC DNA]</scope>
    <source>
        <strain evidence="11 12">J015</strain>
    </source>
</reference>
<dbReference type="PIRSF" id="PIRSF004682">
    <property type="entry name" value="GmhB"/>
    <property type="match status" value="1"/>
</dbReference>
<dbReference type="InterPro" id="IPR006549">
    <property type="entry name" value="HAD-SF_hydro_IIIA"/>
</dbReference>
<dbReference type="InterPro" id="IPR023214">
    <property type="entry name" value="HAD_sf"/>
</dbReference>
<dbReference type="GO" id="GO:0016791">
    <property type="term" value="F:phosphatase activity"/>
    <property type="evidence" value="ECO:0007669"/>
    <property type="project" value="InterPro"/>
</dbReference>
<dbReference type="GO" id="GO:0005737">
    <property type="term" value="C:cytoplasm"/>
    <property type="evidence" value="ECO:0007669"/>
    <property type="project" value="UniProtKB-SubCell"/>
</dbReference>
<dbReference type="Proteomes" id="UP000273159">
    <property type="component" value="Unassembled WGS sequence"/>
</dbReference>
<feature type="active site" description="Proton donor" evidence="8">
    <location>
        <position position="17"/>
    </location>
</feature>
<dbReference type="GO" id="GO:0046872">
    <property type="term" value="F:metal ion binding"/>
    <property type="evidence" value="ECO:0007669"/>
    <property type="project" value="UniProtKB-KW"/>
</dbReference>
<evidence type="ECO:0000313" key="11">
    <source>
        <dbReference type="EMBL" id="RKO22278.1"/>
    </source>
</evidence>
<evidence type="ECO:0000256" key="4">
    <source>
        <dbReference type="ARBA" id="ARBA00022801"/>
    </source>
</evidence>